<dbReference type="InterPro" id="IPR054030">
    <property type="entry name" value="Gp5_Vgr_C"/>
</dbReference>
<evidence type="ECO:0000313" key="2">
    <source>
        <dbReference type="EMBL" id="NCH89836.1"/>
    </source>
</evidence>
<comment type="caution">
    <text evidence="2">The sequence shown here is derived from an EMBL/GenBank/DDBJ whole genome shotgun (WGS) entry which is preliminary data.</text>
</comment>
<dbReference type="EMBL" id="RPBY01000011">
    <property type="protein sequence ID" value="NCH89836.1"/>
    <property type="molecule type" value="Genomic_DNA"/>
</dbReference>
<proteinExistence type="predicted"/>
<evidence type="ECO:0000313" key="3">
    <source>
        <dbReference type="Proteomes" id="UP000778262"/>
    </source>
</evidence>
<name>A0A9Q4T9I5_9ENTR</name>
<gene>
    <name evidence="2" type="ORF">EHJ13_20695</name>
</gene>
<protein>
    <submittedName>
        <fullName evidence="2">VgrG protein</fullName>
    </submittedName>
</protein>
<dbReference type="Proteomes" id="UP000778262">
    <property type="component" value="Unassembled WGS sequence"/>
</dbReference>
<dbReference type="SUPFAM" id="SSF69349">
    <property type="entry name" value="Phage fibre proteins"/>
    <property type="match status" value="1"/>
</dbReference>
<accession>A0A9Q4T9I5</accession>
<evidence type="ECO:0000259" key="1">
    <source>
        <dbReference type="Pfam" id="PF22178"/>
    </source>
</evidence>
<dbReference type="AlphaFoldDB" id="A0A9Q4T9I5"/>
<dbReference type="Pfam" id="PF22178">
    <property type="entry name" value="Gp5_trimer_C"/>
    <property type="match status" value="1"/>
</dbReference>
<sequence>MPPWALPAAATQMGFLSRSKDGSPDNANALRFEDKAGEEQVWLQAERNLDTKVKKDETHSVGGSQILAIKQDYTGKVEGKHEHAIQMTRNELVGAQYDIKGQGMVTISSATGIRLVTGDSILEMGANGQVNLYCTKFAINASGTGQINTGGTLDLNLKDPDKASNVAPTPADIQNEVAKTFTSDGEGQA</sequence>
<dbReference type="RefSeq" id="WP_105634559.1">
    <property type="nucleotide sequence ID" value="NZ_RPBM01000010.1"/>
</dbReference>
<organism evidence="2 3">
    <name type="scientific">Cronobacter dublinensis</name>
    <dbReference type="NCBI Taxonomy" id="413497"/>
    <lineage>
        <taxon>Bacteria</taxon>
        <taxon>Pseudomonadati</taxon>
        <taxon>Pseudomonadota</taxon>
        <taxon>Gammaproteobacteria</taxon>
        <taxon>Enterobacterales</taxon>
        <taxon>Enterobacteriaceae</taxon>
        <taxon>Cronobacter</taxon>
    </lineage>
</organism>
<reference evidence="2" key="1">
    <citation type="submission" date="2018-11" db="EMBL/GenBank/DDBJ databases">
        <title>Genomics analysis of Putative Virulence Factors on Adhesion and Cytotoxicity for Cronobacter spp.</title>
        <authorList>
            <person name="Cui J."/>
        </authorList>
    </citation>
    <scope>NUCLEOTIDE SEQUENCE</scope>
    <source>
        <strain evidence="2">SD69</strain>
    </source>
</reference>
<feature type="domain" description="Gp5/Type VI secretion system Vgr C-terminal trimerisation" evidence="1">
    <location>
        <begin position="13"/>
        <end position="103"/>
    </location>
</feature>